<dbReference type="Pfam" id="PF24598">
    <property type="entry name" value="DOP1_C"/>
    <property type="match status" value="1"/>
</dbReference>
<feature type="domain" description="DOP1-like middle TPR" evidence="9">
    <location>
        <begin position="396"/>
        <end position="615"/>
    </location>
</feature>
<feature type="compositionally biased region" description="Pro residues" evidence="7">
    <location>
        <begin position="1082"/>
        <end position="1091"/>
    </location>
</feature>
<evidence type="ECO:0000256" key="3">
    <source>
        <dbReference type="ARBA" id="ARBA00022927"/>
    </source>
</evidence>
<feature type="region of interest" description="Disordered" evidence="7">
    <location>
        <begin position="1"/>
        <end position="33"/>
    </location>
</feature>
<dbReference type="InterPro" id="IPR007249">
    <property type="entry name" value="DOP1_N"/>
</dbReference>
<evidence type="ECO:0000256" key="7">
    <source>
        <dbReference type="SAM" id="MobiDB-lite"/>
    </source>
</evidence>
<evidence type="ECO:0000313" key="12">
    <source>
        <dbReference type="Proteomes" id="UP001610446"/>
    </source>
</evidence>
<reference evidence="11 12" key="1">
    <citation type="submission" date="2024-07" db="EMBL/GenBank/DDBJ databases">
        <title>Section-level genome sequencing and comparative genomics of Aspergillus sections Usti and Cavernicolus.</title>
        <authorList>
            <consortium name="Lawrence Berkeley National Laboratory"/>
            <person name="Nybo J.L."/>
            <person name="Vesth T.C."/>
            <person name="Theobald S."/>
            <person name="Frisvad J.C."/>
            <person name="Larsen T.O."/>
            <person name="Kjaerboelling I."/>
            <person name="Rothschild-Mancinelli K."/>
            <person name="Lyhne E.K."/>
            <person name="Kogle M.E."/>
            <person name="Barry K."/>
            <person name="Clum A."/>
            <person name="Na H."/>
            <person name="Ledsgaard L."/>
            <person name="Lin J."/>
            <person name="Lipzen A."/>
            <person name="Kuo A."/>
            <person name="Riley R."/>
            <person name="Mondo S."/>
            <person name="Labutti K."/>
            <person name="Haridas S."/>
            <person name="Pangalinan J."/>
            <person name="Salamov A.A."/>
            <person name="Simmons B.A."/>
            <person name="Magnuson J.K."/>
            <person name="Chen J."/>
            <person name="Drula E."/>
            <person name="Henrissat B."/>
            <person name="Wiebenga A."/>
            <person name="Lubbers R.J."/>
            <person name="Gomes A.C."/>
            <person name="Makela M.R."/>
            <person name="Stajich J."/>
            <person name="Grigoriev I.V."/>
            <person name="Mortensen U.H."/>
            <person name="De Vries R.P."/>
            <person name="Baker S.E."/>
            <person name="Andersen M.R."/>
        </authorList>
    </citation>
    <scope>NUCLEOTIDE SEQUENCE [LARGE SCALE GENOMIC DNA]</scope>
    <source>
        <strain evidence="11 12">CBS 123904</strain>
    </source>
</reference>
<dbReference type="InterPro" id="IPR056458">
    <property type="entry name" value="TPR_DOP1_M"/>
</dbReference>
<feature type="domain" description="DOP1-like C-terminal" evidence="10">
    <location>
        <begin position="1367"/>
        <end position="1830"/>
    </location>
</feature>
<evidence type="ECO:0000259" key="10">
    <source>
        <dbReference type="Pfam" id="PF24598"/>
    </source>
</evidence>
<evidence type="ECO:0000256" key="1">
    <source>
        <dbReference type="ARBA" id="ARBA00004395"/>
    </source>
</evidence>
<gene>
    <name evidence="11" type="ORF">BJY01DRAFT_187536</name>
</gene>
<feature type="compositionally biased region" description="Polar residues" evidence="7">
    <location>
        <begin position="1067"/>
        <end position="1076"/>
    </location>
</feature>
<evidence type="ECO:0000259" key="8">
    <source>
        <dbReference type="Pfam" id="PF04118"/>
    </source>
</evidence>
<dbReference type="Pfam" id="PF24597">
    <property type="entry name" value="TPR_DOP1_M"/>
    <property type="match status" value="1"/>
</dbReference>
<keyword evidence="12" id="KW-1185">Reference proteome</keyword>
<proteinExistence type="inferred from homology"/>
<dbReference type="Proteomes" id="UP001610446">
    <property type="component" value="Unassembled WGS sequence"/>
</dbReference>
<keyword evidence="5" id="KW-0472">Membrane</keyword>
<name>A0ABR4KUU7_9EURO</name>
<dbReference type="InterPro" id="IPR056457">
    <property type="entry name" value="DOP1_C"/>
</dbReference>
<protein>
    <submittedName>
        <fullName evidence="11">Dopey, N-terminal-domain-containing protein</fullName>
    </submittedName>
</protein>
<dbReference type="InterPro" id="IPR040314">
    <property type="entry name" value="DOP1"/>
</dbReference>
<organism evidence="11 12">
    <name type="scientific">Aspergillus pseudoustus</name>
    <dbReference type="NCBI Taxonomy" id="1810923"/>
    <lineage>
        <taxon>Eukaryota</taxon>
        <taxon>Fungi</taxon>
        <taxon>Dikarya</taxon>
        <taxon>Ascomycota</taxon>
        <taxon>Pezizomycotina</taxon>
        <taxon>Eurotiomycetes</taxon>
        <taxon>Eurotiomycetidae</taxon>
        <taxon>Eurotiales</taxon>
        <taxon>Aspergillaceae</taxon>
        <taxon>Aspergillus</taxon>
        <taxon>Aspergillus subgen. Nidulantes</taxon>
    </lineage>
</organism>
<comment type="caution">
    <text evidence="11">The sequence shown here is derived from an EMBL/GenBank/DDBJ whole genome shotgun (WGS) entry which is preliminary data.</text>
</comment>
<keyword evidence="4" id="KW-0333">Golgi apparatus</keyword>
<keyword evidence="3" id="KW-0653">Protein transport</keyword>
<dbReference type="EMBL" id="JBFXLU010000008">
    <property type="protein sequence ID" value="KAL2856031.1"/>
    <property type="molecule type" value="Genomic_DNA"/>
</dbReference>
<feature type="domain" description="DOP1 N-terminal" evidence="8">
    <location>
        <begin position="36"/>
        <end position="363"/>
    </location>
</feature>
<comment type="similarity">
    <text evidence="6">Belongs to the DOP1 family.</text>
</comment>
<dbReference type="InterPro" id="IPR016024">
    <property type="entry name" value="ARM-type_fold"/>
</dbReference>
<dbReference type="PANTHER" id="PTHR14042:SF24">
    <property type="entry name" value="PROTEIN DOPEY-1 HOMOLOG"/>
    <property type="match status" value="1"/>
</dbReference>
<dbReference type="PANTHER" id="PTHR14042">
    <property type="entry name" value="DOPEY-RELATED"/>
    <property type="match status" value="1"/>
</dbReference>
<evidence type="ECO:0000259" key="9">
    <source>
        <dbReference type="Pfam" id="PF24597"/>
    </source>
</evidence>
<evidence type="ECO:0000256" key="2">
    <source>
        <dbReference type="ARBA" id="ARBA00022448"/>
    </source>
</evidence>
<evidence type="ECO:0000313" key="11">
    <source>
        <dbReference type="EMBL" id="KAL2856031.1"/>
    </source>
</evidence>
<evidence type="ECO:0000256" key="4">
    <source>
        <dbReference type="ARBA" id="ARBA00023034"/>
    </source>
</evidence>
<dbReference type="Pfam" id="PF04118">
    <property type="entry name" value="Dopey_N"/>
    <property type="match status" value="1"/>
</dbReference>
<feature type="compositionally biased region" description="Low complexity" evidence="7">
    <location>
        <begin position="1"/>
        <end position="23"/>
    </location>
</feature>
<accession>A0ABR4KUU7</accession>
<keyword evidence="2" id="KW-0813">Transport</keyword>
<evidence type="ECO:0000256" key="5">
    <source>
        <dbReference type="ARBA" id="ARBA00023136"/>
    </source>
</evidence>
<sequence>MSLDPSSFPRSNSPASSDSSLTRSRLRGKEGSLKKDKNYRRYASSVERALSLFDTTLQEWADYISFLSRLLKALQSHPADLPVVPHKVVVSKRLSQSMNPSLPAGVHQKALEVYTYIFNLIRPEGLSHDLALYFPGISPTLTFASLTVRPLFLSLVETYVCALEPWAIRPALKAIILSLLPGLEEETSDDFEPTLRLINNLREIASRMDTNRPGAEANSSGQYFWQCFFLASITSPSRRPGVLAYLNRYLPKLGVTDRRPSRQDETDAAKMPQDMLVAADSVILPEPGLLIRCFATGLTDDQVLVQRNFLDLLVTHLPLSSPILQSRITEEDLERLIIAAAGVVSRRDMSLNRRLWSWLLGPEPAGDRNSFETRPPTSESTSKSATESQELSQSQYFSRFGLKPLVKGLLQMLDKGAGAPSEKARPFRITLSLMDRWEVGGHVVPAVFLQFIRSVRAYEQTVPKHHFEEVFRSATSFFDGVESGMIFSELLNLVNWDANELVCDANHVLDNLNLAHFILDHFNVREEDMVLNHAPLLTLSSLIKMSELSSGRPSLVAPQQIRNLSNGLTKVMGSLTGLLTERAFLRKPDSKNGTNDESLLNANGSAVLKNVHEFYDKSRNSLDPQPFPFVPRDLAELIIKKAYDLAISALDGNNNEVSLSERLSLLIVILRKLPRSRVLRDKRLYLAINERVQVAKAESSTASFSFISSISSTITNLYYIQKLGYYINYEDVSDLIPLLVRQLWQYLSPLSPKFHVEAVRCLWNLHSITWSDHLIESSITSLMFTSSTPGSYQLSSEDQAGRFFVLWSHSHHGTYELPPKHLQDSTQSQVSYHSSMLERPLFIVLDLLSQRSSQAAQVVQTWLQDLPSVAKVFRILISRLESILHRGNQVGTFEGNTVVSLDDHIECNYLLETIHNSMGALSHNGWIMLLTQTMAQNNRRVSVSEDNEDAPSLHSVIFQASLKVVSGYNSNTETASPEEVKLQQISLVVMRQLLLGPGAEELVESGIDALLVDRLLLTLNEGGDVAIQAALIDTLQAVLKVRFAQAYLPLPPPKPKHQRANSREKLTSPSILSFTSDKPEKSPLPPSVPQPPQRLLDCLLKGISSRRSRDIIDKWTTLLCEALPLYSTSIFQILLTLVDCLSKEIKQSYASLQSSFKDTESWPQDRAEPTTISLLTGFETCIAAAHERLLTEEASIPAAKSPDQSHGFFGNMVSGVFNTDASHPRSSAMNNRLTVLLSFQDAVRLCFSIWSWGAAGKTTFPQDTESIASFQYTSLRMRNRSRRILEHLFTAEALECLETMVDMWIKSDSEISPLVFNLLHTLDGSRPKITIPAIFNAIYTRTNPAALDPSRKSTLTTSLNEAELAGFLVTYARSLDDDVLNEIWADCTTFLRDVLSNPFPHRQILPRLVEFAAILGAKLENTNFGEDRRMRKELGDVLLRLLTAIFTSKPLGLSQEQGLLGRASLDYDSSSVPHTGPDDMLSILAASMPAFSTTLGDSDRITTAVSGISTNVVGPLIRSRLFPNNLNQSFMALVQHVAKIPQAAKVWKKDIAEAFNDPRFFGSHIDLVKGGWMNLLRLWVLADKDRLSELLSRLTPPSTAGIMFGVGASAARLEADRKAQLNLRRISLVILSASNDYFFAEMPALLQKLEDLLGATPSSSPSSTTRAEIFMVLRALTLKTTSTTLSQFWPLINSELQEAISAISSGNQQELYNPHSLLQGCKLLDTLLVLAPDDFQLLEWLYVTDTIDAVYPPEQFESTALADEVSHNLGVRWSTSSDGPRESTDLHRGVRYPGLASDWIRETAKDEIVDRVLRPFFDQLSIHAFESTYSISSPNLEACHNDLLADLFNESTMAN</sequence>
<feature type="region of interest" description="Disordered" evidence="7">
    <location>
        <begin position="367"/>
        <end position="390"/>
    </location>
</feature>
<feature type="compositionally biased region" description="Low complexity" evidence="7">
    <location>
        <begin position="377"/>
        <end position="390"/>
    </location>
</feature>
<evidence type="ECO:0000256" key="6">
    <source>
        <dbReference type="ARBA" id="ARBA00046326"/>
    </source>
</evidence>
<dbReference type="SUPFAM" id="SSF48371">
    <property type="entry name" value="ARM repeat"/>
    <property type="match status" value="1"/>
</dbReference>
<comment type="subcellular location">
    <subcellularLocation>
        <location evidence="1">Golgi apparatus membrane</location>
        <topology evidence="1">Peripheral membrane protein</topology>
    </subcellularLocation>
</comment>
<feature type="region of interest" description="Disordered" evidence="7">
    <location>
        <begin position="1052"/>
        <end position="1091"/>
    </location>
</feature>